<keyword evidence="2" id="KW-1185">Reference proteome</keyword>
<dbReference type="Gene3D" id="3.40.50.720">
    <property type="entry name" value="NAD(P)-binding Rossmann-like Domain"/>
    <property type="match status" value="1"/>
</dbReference>
<proteinExistence type="predicted"/>
<name>A0A1Q5Q006_9ACTO</name>
<dbReference type="AlphaFoldDB" id="A0A1Q5Q006"/>
<evidence type="ECO:0000313" key="2">
    <source>
        <dbReference type="Proteomes" id="UP000185628"/>
    </source>
</evidence>
<accession>A0A1Q5Q006</accession>
<reference evidence="2" key="1">
    <citation type="submission" date="2016-12" db="EMBL/GenBank/DDBJ databases">
        <authorList>
            <person name="Meng X."/>
        </authorList>
    </citation>
    <scope>NUCLEOTIDE SEQUENCE [LARGE SCALE GENOMIC DNA]</scope>
    <source>
        <strain evidence="2">DSM 19116</strain>
    </source>
</reference>
<dbReference type="OrthoDB" id="4426339at2"/>
<comment type="caution">
    <text evidence="1">The sequence shown here is derived from an EMBL/GenBank/DDBJ whole genome shotgun (WGS) entry which is preliminary data.</text>
</comment>
<gene>
    <name evidence="1" type="ORF">BSZ39_11560</name>
</gene>
<dbReference type="EMBL" id="MQVR01000094">
    <property type="protein sequence ID" value="OKL53056.1"/>
    <property type="molecule type" value="Genomic_DNA"/>
</dbReference>
<organism evidence="1 2">
    <name type="scientific">Bowdeniella nasicola</name>
    <dbReference type="NCBI Taxonomy" id="208480"/>
    <lineage>
        <taxon>Bacteria</taxon>
        <taxon>Bacillati</taxon>
        <taxon>Actinomycetota</taxon>
        <taxon>Actinomycetes</taxon>
        <taxon>Actinomycetales</taxon>
        <taxon>Actinomycetaceae</taxon>
        <taxon>Bowdeniella</taxon>
    </lineage>
</organism>
<evidence type="ECO:0000313" key="1">
    <source>
        <dbReference type="EMBL" id="OKL53056.1"/>
    </source>
</evidence>
<dbReference type="Proteomes" id="UP000185628">
    <property type="component" value="Unassembled WGS sequence"/>
</dbReference>
<evidence type="ECO:0008006" key="3">
    <source>
        <dbReference type="Google" id="ProtNLM"/>
    </source>
</evidence>
<protein>
    <recommendedName>
        <fullName evidence="3">Bacteriocin biosynthesis cyclodehydratase domain-containing protein</fullName>
    </recommendedName>
</protein>
<sequence length="288" mass="30984">MTALLSSTTTPLHHYEGLNSTDLQVGDDDGFLTPTILRDVPLRVVTALEQWMLEGASGAPFLPEDEVEHFAQLQDELRAAGHVEPAANLAPFGVLALDSAPTSAATIRQLIAAGVRCEVDTQPTPVNTPRECAHLRHEVARARLGTTLPERTVALFTSPYLPDPARTAPLMREDQPFVCLTVGDNAVEISPVVIPGETPCPGCQEAYRSERDPRRAIIAAQLRTKPVPALSAGTGMMVGALAFQVIAAYGYDVGAPPLHAVVIDRRTLQAGRRIWAFHPACPCQRPDP</sequence>